<organism evidence="1 2">
    <name type="scientific">Fuscovulum ytuae</name>
    <dbReference type="NCBI Taxonomy" id="3042299"/>
    <lineage>
        <taxon>Bacteria</taxon>
        <taxon>Pseudomonadati</taxon>
        <taxon>Pseudomonadota</taxon>
        <taxon>Alphaproteobacteria</taxon>
        <taxon>Rhodobacterales</taxon>
        <taxon>Paracoccaceae</taxon>
        <taxon>Fuscovulum</taxon>
    </lineage>
</organism>
<dbReference type="EC" id="2.4.-.-" evidence="1"/>
<protein>
    <submittedName>
        <fullName evidence="1">Glycosyltransferase family 2 protein</fullName>
        <ecNumber evidence="1">2.4.-.-</ecNumber>
    </submittedName>
</protein>
<evidence type="ECO:0000313" key="1">
    <source>
        <dbReference type="EMBL" id="WGV15658.1"/>
    </source>
</evidence>
<keyword evidence="1" id="KW-0808">Transferase</keyword>
<evidence type="ECO:0000313" key="2">
    <source>
        <dbReference type="Proteomes" id="UP001230978"/>
    </source>
</evidence>
<accession>A0ABY8Q463</accession>
<dbReference type="Proteomes" id="UP001230978">
    <property type="component" value="Chromosome"/>
</dbReference>
<proteinExistence type="predicted"/>
<name>A0ABY8Q463_9RHOB</name>
<dbReference type="Pfam" id="PF13704">
    <property type="entry name" value="Glyco_tranf_2_4"/>
    <property type="match status" value="1"/>
</dbReference>
<reference evidence="1 2" key="1">
    <citation type="submission" date="2023-04" db="EMBL/GenBank/DDBJ databases">
        <title>YMD61, complete Genome.</title>
        <authorList>
            <person name="Zhang J."/>
        </authorList>
    </citation>
    <scope>NUCLEOTIDE SEQUENCE [LARGE SCALE GENOMIC DNA]</scope>
    <source>
        <strain evidence="1 2">YMD61</strain>
    </source>
</reference>
<dbReference type="GO" id="GO:0016757">
    <property type="term" value="F:glycosyltransferase activity"/>
    <property type="evidence" value="ECO:0007669"/>
    <property type="project" value="UniProtKB-KW"/>
</dbReference>
<keyword evidence="2" id="KW-1185">Reference proteome</keyword>
<dbReference type="EMBL" id="CP124535">
    <property type="protein sequence ID" value="WGV15658.1"/>
    <property type="molecule type" value="Genomic_DNA"/>
</dbReference>
<keyword evidence="1" id="KW-0328">Glycosyltransferase</keyword>
<sequence>MTNVSITLVSVLREPLPNLLRFITWHRRQGVSAFRFYFDDPADPAIAALVDVADVVCVPCTAAFWESLGLATDERFTKRQCAALTHGYRQVTEGWVAVCDGDEFFHVEVGGLAPVLSGVAPEVAAVRFEPAEVIQTDAADGMMRFRTPMPRKAIDRIYGAAGLLVRRNMGLVGHRQGKSITRARQEVGAIRQHWAQDAAGNMLPEVVLDRTAGAYLLHFFDRGYESWRAKLAWRIGSWGFASAIREHLAPLHLALQGGADEAAEDTLRAEYRALHHFDAAKIADLDKIGCLYQLPETEFSKIDPDLAGLLGA</sequence>
<dbReference type="RefSeq" id="WP_281465239.1">
    <property type="nucleotide sequence ID" value="NZ_CP124535.1"/>
</dbReference>
<gene>
    <name evidence="1" type="ORF">QF092_15570</name>
</gene>